<evidence type="ECO:0000313" key="2">
    <source>
        <dbReference type="Proteomes" id="UP000595814"/>
    </source>
</evidence>
<dbReference type="EMBL" id="CP066744">
    <property type="protein sequence ID" value="QQK06998.1"/>
    <property type="molecule type" value="Genomic_DNA"/>
</dbReference>
<gene>
    <name evidence="1" type="primary">nudC</name>
    <name evidence="1" type="ORF">JFY71_06525</name>
</gene>
<accession>A0AC61MUB9</accession>
<dbReference type="EC" id="3.6.1.22" evidence="1"/>
<protein>
    <submittedName>
        <fullName evidence="1">NAD(+) diphosphatase</fullName>
        <ecNumber evidence="1">3.6.1.22</ecNumber>
    </submittedName>
</protein>
<keyword evidence="1" id="KW-0378">Hydrolase</keyword>
<keyword evidence="2" id="KW-1185">Reference proteome</keyword>
<organism evidence="1 2">
    <name type="scientific">Miniphocaeibacter halophilus</name>
    <dbReference type="NCBI Taxonomy" id="2931922"/>
    <lineage>
        <taxon>Bacteria</taxon>
        <taxon>Bacillati</taxon>
        <taxon>Bacillota</taxon>
        <taxon>Tissierellia</taxon>
        <taxon>Tissierellales</taxon>
        <taxon>Peptoniphilaceae</taxon>
        <taxon>Miniphocaeibacter</taxon>
    </lineage>
</organism>
<reference evidence="1 2" key="1">
    <citation type="journal article" date="2022" name="Int. J. Syst. Evol. Microbiol.">
        <title>Miniphocaeibacter halophilus sp. nov., an ammonium-tolerant acetate-producing bacterium isolated from a biogas system.</title>
        <authorList>
            <person name="Schnurer A."/>
            <person name="Singh A."/>
            <person name="Bi S."/>
            <person name="Qiao W."/>
            <person name="Westerholm M."/>
        </authorList>
    </citation>
    <scope>NUCLEOTIDE SEQUENCE [LARGE SCALE GENOMIC DNA]</scope>
    <source>
        <strain evidence="1 2">AMB_01</strain>
    </source>
</reference>
<evidence type="ECO:0000313" key="1">
    <source>
        <dbReference type="EMBL" id="QQK06998.1"/>
    </source>
</evidence>
<dbReference type="Proteomes" id="UP000595814">
    <property type="component" value="Chromosome"/>
</dbReference>
<sequence>MINDICPHVFNNEYKNIKPKKEDIALIYNKEKILLKKENNTIIYPTIEEIKEKNIKYTFLFTIDNRNYFLAENVDTSKLKEYSLHSNFILRKTKPTYLSFAGITGYQLNTWYNNTKYCGKCGSKMYHSENSRSMVCSNCNDIRYPFLAPAVIVGIINKDKLLVTKYNRSKYKNYALVAGYAEIGENIEDTVRREVMEEVGLNVKNITYYKSQPWSFSCSLLFGFFCELDGSDEIVLDKNELSMAKWVTREELYNSPDLISLTAEMIQMFKDNRVKFR</sequence>
<proteinExistence type="predicted"/>
<name>A0AC61MUB9_9FIRM</name>